<dbReference type="GO" id="GO:0009098">
    <property type="term" value="P:L-leucine biosynthetic process"/>
    <property type="evidence" value="ECO:0007669"/>
    <property type="project" value="InterPro"/>
</dbReference>
<evidence type="ECO:0000313" key="3">
    <source>
        <dbReference type="EMBL" id="ORA01881.1"/>
    </source>
</evidence>
<accession>A0A1W9YP94</accession>
<keyword evidence="1" id="KW-0808">Transferase</keyword>
<dbReference type="AlphaFoldDB" id="A0A1W9YP94"/>
<evidence type="ECO:0000256" key="1">
    <source>
        <dbReference type="ARBA" id="ARBA00022679"/>
    </source>
</evidence>
<proteinExistence type="predicted"/>
<sequence>NEYLKATSPYVLASHRLQEENGTSAVDLEVSFDGEKQHWRGIGKGPLEALVAALPVKAEIMDYHEHAIGAGANAKAAAYIE</sequence>
<dbReference type="Proteomes" id="UP000192707">
    <property type="component" value="Unassembled WGS sequence"/>
</dbReference>
<feature type="domain" description="2-isopropylmalate synthase LeuA allosteric (dimerisation)" evidence="2">
    <location>
        <begin position="2"/>
        <end position="81"/>
    </location>
</feature>
<dbReference type="Pfam" id="PF08502">
    <property type="entry name" value="LeuA_dimer"/>
    <property type="match status" value="1"/>
</dbReference>
<evidence type="ECO:0000259" key="2">
    <source>
        <dbReference type="Pfam" id="PF08502"/>
    </source>
</evidence>
<dbReference type="PANTHER" id="PTHR46911">
    <property type="match status" value="1"/>
</dbReference>
<gene>
    <name evidence="3" type="ORF">BST14_28955</name>
</gene>
<name>A0A1W9YP94_MYCAI</name>
<reference evidence="3 4" key="1">
    <citation type="submission" date="2016-12" db="EMBL/GenBank/DDBJ databases">
        <title>The new phylogeny of genus Mycobacterium.</title>
        <authorList>
            <person name="Tortoli E."/>
            <person name="Trovato A."/>
            <person name="Cirillo D.M."/>
        </authorList>
    </citation>
    <scope>NUCLEOTIDE SEQUENCE [LARGE SCALE GENOMIC DNA]</scope>
    <source>
        <strain evidence="3 4">DSM 45069</strain>
    </source>
</reference>
<keyword evidence="4" id="KW-1185">Reference proteome</keyword>
<comment type="caution">
    <text evidence="3">The sequence shown here is derived from an EMBL/GenBank/DDBJ whole genome shotgun (WGS) entry which is preliminary data.</text>
</comment>
<dbReference type="PANTHER" id="PTHR46911:SF1">
    <property type="entry name" value="2-ISOPROPYLMALATE SYNTHASE"/>
    <property type="match status" value="1"/>
</dbReference>
<protein>
    <recommendedName>
        <fullName evidence="2">2-isopropylmalate synthase LeuA allosteric (dimerisation) domain-containing protein</fullName>
    </recommendedName>
</protein>
<organism evidence="3 4">
    <name type="scientific">Mycobacterium arosiense ATCC BAA-1401 = DSM 45069</name>
    <dbReference type="NCBI Taxonomy" id="1265311"/>
    <lineage>
        <taxon>Bacteria</taxon>
        <taxon>Bacillati</taxon>
        <taxon>Actinomycetota</taxon>
        <taxon>Actinomycetes</taxon>
        <taxon>Mycobacteriales</taxon>
        <taxon>Mycobacteriaceae</taxon>
        <taxon>Mycobacterium</taxon>
        <taxon>Mycobacterium avium complex (MAC)</taxon>
    </lineage>
</organism>
<dbReference type="InterPro" id="IPR036230">
    <property type="entry name" value="LeuA_allosteric_dom_sf"/>
</dbReference>
<dbReference type="SUPFAM" id="SSF110921">
    <property type="entry name" value="2-isopropylmalate synthase LeuA, allosteric (dimerisation) domain"/>
    <property type="match status" value="1"/>
</dbReference>
<dbReference type="RefSeq" id="WP_281252840.1">
    <property type="nucleotide sequence ID" value="NZ_MVHG01000358.1"/>
</dbReference>
<dbReference type="EMBL" id="MVHG01000358">
    <property type="protein sequence ID" value="ORA01881.1"/>
    <property type="molecule type" value="Genomic_DNA"/>
</dbReference>
<dbReference type="Gene3D" id="3.30.160.270">
    <property type="match status" value="1"/>
</dbReference>
<feature type="non-terminal residue" evidence="3">
    <location>
        <position position="81"/>
    </location>
</feature>
<dbReference type="InterPro" id="IPR013709">
    <property type="entry name" value="2-isopropylmalate_synth_dimer"/>
</dbReference>
<evidence type="ECO:0000313" key="4">
    <source>
        <dbReference type="Proteomes" id="UP000192707"/>
    </source>
</evidence>
<feature type="non-terminal residue" evidence="3">
    <location>
        <position position="1"/>
    </location>
</feature>
<dbReference type="GO" id="GO:0003852">
    <property type="term" value="F:2-isopropylmalate synthase activity"/>
    <property type="evidence" value="ECO:0007669"/>
    <property type="project" value="InterPro"/>
</dbReference>